<evidence type="ECO:0000256" key="9">
    <source>
        <dbReference type="ARBA" id="ARBA00023136"/>
    </source>
</evidence>
<dbReference type="PANTHER" id="PTHR46494">
    <property type="entry name" value="CORA FAMILY METAL ION TRANSPORTER (EUROFUNG)"/>
    <property type="match status" value="1"/>
</dbReference>
<dbReference type="FunFam" id="1.20.58.340:FF:000004">
    <property type="entry name" value="Magnesium transport protein CorA"/>
    <property type="match status" value="1"/>
</dbReference>
<evidence type="ECO:0000256" key="1">
    <source>
        <dbReference type="ARBA" id="ARBA00004651"/>
    </source>
</evidence>
<dbReference type="EMBL" id="CP041046">
    <property type="protein sequence ID" value="QDE39993.1"/>
    <property type="molecule type" value="Genomic_DNA"/>
</dbReference>
<dbReference type="GO" id="GO:0005886">
    <property type="term" value="C:plasma membrane"/>
    <property type="evidence" value="ECO:0007669"/>
    <property type="project" value="UniProtKB-SubCell"/>
</dbReference>
<dbReference type="GO" id="GO:0015095">
    <property type="term" value="F:magnesium ion transmembrane transporter activity"/>
    <property type="evidence" value="ECO:0007669"/>
    <property type="project" value="TreeGrafter"/>
</dbReference>
<keyword evidence="9 12" id="KW-0472">Membrane</keyword>
<evidence type="ECO:0000256" key="2">
    <source>
        <dbReference type="ARBA" id="ARBA00009765"/>
    </source>
</evidence>
<keyword evidence="3" id="KW-0813">Transport</keyword>
<evidence type="ECO:0000256" key="7">
    <source>
        <dbReference type="ARBA" id="ARBA00022989"/>
    </source>
</evidence>
<keyword evidence="4" id="KW-1003">Cell membrane</keyword>
<feature type="transmembrane region" description="Helical" evidence="12">
    <location>
        <begin position="259"/>
        <end position="279"/>
    </location>
</feature>
<evidence type="ECO:0000313" key="13">
    <source>
        <dbReference type="EMBL" id="QDE39993.1"/>
    </source>
</evidence>
<comment type="function">
    <text evidence="11">Mediates influx of magnesium ions. Alternates between open and closed states. Activated by low cytoplasmic Mg(2+) levels. Inactive when cytoplasmic Mg(2+) levels are high.</text>
</comment>
<dbReference type="Gene3D" id="1.20.58.340">
    <property type="entry name" value="Magnesium transport protein CorA, transmembrane region"/>
    <property type="match status" value="2"/>
</dbReference>
<protein>
    <submittedName>
        <fullName evidence="13">Magnesium transporter</fullName>
    </submittedName>
</protein>
<feature type="transmembrane region" description="Helical" evidence="12">
    <location>
        <begin position="291"/>
        <end position="311"/>
    </location>
</feature>
<keyword evidence="6" id="KW-0460">Magnesium</keyword>
<dbReference type="KEGG" id="lpy:FIV34_12600"/>
<keyword evidence="7 12" id="KW-1133">Transmembrane helix</keyword>
<dbReference type="SUPFAM" id="SSF143865">
    <property type="entry name" value="CorA soluble domain-like"/>
    <property type="match status" value="1"/>
</dbReference>
<dbReference type="GO" id="GO:0050897">
    <property type="term" value="F:cobalt ion binding"/>
    <property type="evidence" value="ECO:0007669"/>
    <property type="project" value="TreeGrafter"/>
</dbReference>
<evidence type="ECO:0000256" key="3">
    <source>
        <dbReference type="ARBA" id="ARBA00022448"/>
    </source>
</evidence>
<dbReference type="SUPFAM" id="SSF144083">
    <property type="entry name" value="Magnesium transport protein CorA, transmembrane region"/>
    <property type="match status" value="1"/>
</dbReference>
<evidence type="ECO:0000256" key="6">
    <source>
        <dbReference type="ARBA" id="ARBA00022842"/>
    </source>
</evidence>
<dbReference type="Gene3D" id="3.30.460.20">
    <property type="entry name" value="CorA soluble domain-like"/>
    <property type="match status" value="1"/>
</dbReference>
<comment type="subcellular location">
    <subcellularLocation>
        <location evidence="1">Cell membrane</location>
        <topology evidence="1">Multi-pass membrane protein</topology>
    </subcellularLocation>
</comment>
<dbReference type="GO" id="GO:0000287">
    <property type="term" value="F:magnesium ion binding"/>
    <property type="evidence" value="ECO:0007669"/>
    <property type="project" value="TreeGrafter"/>
</dbReference>
<evidence type="ECO:0000256" key="11">
    <source>
        <dbReference type="ARBA" id="ARBA00045497"/>
    </source>
</evidence>
<dbReference type="InterPro" id="IPR045863">
    <property type="entry name" value="CorA_TM1_TM2"/>
</dbReference>
<dbReference type="AlphaFoldDB" id="A0A4Y5Z6S7"/>
<reference evidence="13 14" key="1">
    <citation type="submission" date="2019-06" db="EMBL/GenBank/DDBJ databases">
        <title>A complete genome sequence for Luteibacter pinisoli MAH-14.</title>
        <authorList>
            <person name="Baltrus D.A."/>
        </authorList>
    </citation>
    <scope>NUCLEOTIDE SEQUENCE [LARGE SCALE GENOMIC DNA]</scope>
    <source>
        <strain evidence="13 14">MAH-14</strain>
    </source>
</reference>
<dbReference type="PANTHER" id="PTHR46494:SF1">
    <property type="entry name" value="CORA FAMILY METAL ION TRANSPORTER (EUROFUNG)"/>
    <property type="match status" value="1"/>
</dbReference>
<evidence type="ECO:0000313" key="14">
    <source>
        <dbReference type="Proteomes" id="UP000316093"/>
    </source>
</evidence>
<gene>
    <name evidence="13" type="ORF">FIV34_12600</name>
</gene>
<dbReference type="OrthoDB" id="9803416at2"/>
<evidence type="ECO:0000256" key="4">
    <source>
        <dbReference type="ARBA" id="ARBA00022475"/>
    </source>
</evidence>
<sequence length="320" mass="36336">MLIVHEHGQHERPTIWMPGMGRPKAPIWIDLLEPTEDERRCAAEITGLRVPERSDIVNLALSSRIRTDDDAMYLSIPYFADTDNGHAPQPVGLVVTNHVLMTLRFTSSPAFDLANESCAHQHWDSSADVLATLIEAIVNLAAQRMEDVSAELKKLSDRVFTPERLGTPILRDCMLEVGRLEGLQSRNRSSMLGVQRIVSFVRAKKPDWMGDAVEVRLRVVEHDLRTLDEFDDQLTNKLQFLLDATLGFISTDQNHVMKVLTVTSVATIPPVILAGIWGMNFKYMPELDWHWGYPVALLIIVVSMILPVWFFKWRGWWSGD</sequence>
<dbReference type="InterPro" id="IPR045861">
    <property type="entry name" value="CorA_cytoplasmic_dom"/>
</dbReference>
<keyword evidence="8" id="KW-0406">Ion transport</keyword>
<keyword evidence="14" id="KW-1185">Reference proteome</keyword>
<dbReference type="Proteomes" id="UP000316093">
    <property type="component" value="Chromosome"/>
</dbReference>
<keyword evidence="5 12" id="KW-0812">Transmembrane</keyword>
<dbReference type="InterPro" id="IPR002523">
    <property type="entry name" value="MgTranspt_CorA/ZnTranspt_ZntB"/>
</dbReference>
<name>A0A4Y5Z6S7_9GAMM</name>
<proteinExistence type="inferred from homology"/>
<evidence type="ECO:0000256" key="12">
    <source>
        <dbReference type="SAM" id="Phobius"/>
    </source>
</evidence>
<evidence type="ECO:0000256" key="8">
    <source>
        <dbReference type="ARBA" id="ARBA00023065"/>
    </source>
</evidence>
<organism evidence="13 14">
    <name type="scientific">Luteibacter pinisoli</name>
    <dbReference type="NCBI Taxonomy" id="2589080"/>
    <lineage>
        <taxon>Bacteria</taxon>
        <taxon>Pseudomonadati</taxon>
        <taxon>Pseudomonadota</taxon>
        <taxon>Gammaproteobacteria</taxon>
        <taxon>Lysobacterales</taxon>
        <taxon>Rhodanobacteraceae</taxon>
        <taxon>Luteibacter</taxon>
    </lineage>
</organism>
<comment type="similarity">
    <text evidence="2">Belongs to the CorA metal ion transporter (MIT) (TC 1.A.35) family.</text>
</comment>
<dbReference type="Pfam" id="PF01544">
    <property type="entry name" value="CorA"/>
    <property type="match status" value="1"/>
</dbReference>
<comment type="catalytic activity">
    <reaction evidence="10">
        <text>Mg(2+)(in) = Mg(2+)(out)</text>
        <dbReference type="Rhea" id="RHEA:29827"/>
        <dbReference type="ChEBI" id="CHEBI:18420"/>
    </reaction>
</comment>
<dbReference type="GO" id="GO:0015087">
    <property type="term" value="F:cobalt ion transmembrane transporter activity"/>
    <property type="evidence" value="ECO:0007669"/>
    <property type="project" value="TreeGrafter"/>
</dbReference>
<evidence type="ECO:0000256" key="5">
    <source>
        <dbReference type="ARBA" id="ARBA00022692"/>
    </source>
</evidence>
<accession>A0A4Y5Z6S7</accession>
<evidence type="ECO:0000256" key="10">
    <source>
        <dbReference type="ARBA" id="ARBA00034269"/>
    </source>
</evidence>